<evidence type="ECO:0000313" key="19">
    <source>
        <dbReference type="Proteomes" id="UP001372338"/>
    </source>
</evidence>
<sequence>MCRLLDSCCAAFAEAQKRGKEFWAEFELHAFDLLAGIVVDIALVVLRWTGSIDEQKIAQFDPLPYFRSVEISEETKTEWSEKESLCLLEAITHYGDDWRSVAQHVGGRTEKDCVSHFLKLPFGDQFLQSQDPAMTEDNEPSKRMSLTPLSNASNPIMAQAAFLSVLAGLGASQAAAQAAVATLSDMLALHLTAVVLQMHFKNLVACKCTQLEKEESDLEKAIYDIMEVQSCRVHDLQAFMHLDFHFPVRSCRILDLMKSYALTFSKINLIT</sequence>
<evidence type="ECO:0000256" key="3">
    <source>
        <dbReference type="ARBA" id="ARBA00010793"/>
    </source>
</evidence>
<evidence type="ECO:0000256" key="8">
    <source>
        <dbReference type="ARBA" id="ARBA00022946"/>
    </source>
</evidence>
<dbReference type="PROSITE" id="PS51294">
    <property type="entry name" value="HTH_MYB"/>
    <property type="match status" value="1"/>
</dbReference>
<evidence type="ECO:0000256" key="13">
    <source>
        <dbReference type="ARBA" id="ARBA00023163"/>
    </source>
</evidence>
<dbReference type="FunFam" id="1.10.10.60:FF:000014">
    <property type="entry name" value="SWI/SNF complex subunit SMARCC2 isoform C"/>
    <property type="match status" value="1"/>
</dbReference>
<keyword evidence="6" id="KW-0934">Plastid</keyword>
<evidence type="ECO:0000259" key="15">
    <source>
        <dbReference type="PROSITE" id="PS50090"/>
    </source>
</evidence>
<dbReference type="GO" id="GO:0031969">
    <property type="term" value="C:chloroplast membrane"/>
    <property type="evidence" value="ECO:0007669"/>
    <property type="project" value="UniProtKB-SubCell"/>
</dbReference>
<dbReference type="InterPro" id="IPR017930">
    <property type="entry name" value="Myb_dom"/>
</dbReference>
<dbReference type="Gene3D" id="1.10.10.60">
    <property type="entry name" value="Homeodomain-like"/>
    <property type="match status" value="1"/>
</dbReference>
<keyword evidence="11" id="KW-0238">DNA-binding</keyword>
<gene>
    <name evidence="18" type="ORF">RIF29_11347</name>
</gene>
<dbReference type="GO" id="GO:0005634">
    <property type="term" value="C:nucleus"/>
    <property type="evidence" value="ECO:0007669"/>
    <property type="project" value="UniProtKB-SubCell"/>
</dbReference>
<evidence type="ECO:0000256" key="11">
    <source>
        <dbReference type="ARBA" id="ARBA00023125"/>
    </source>
</evidence>
<evidence type="ECO:0000256" key="5">
    <source>
        <dbReference type="ARBA" id="ARBA00022528"/>
    </source>
</evidence>
<evidence type="ECO:0000256" key="14">
    <source>
        <dbReference type="ARBA" id="ARBA00023242"/>
    </source>
</evidence>
<evidence type="ECO:0000256" key="6">
    <source>
        <dbReference type="ARBA" id="ARBA00022640"/>
    </source>
</evidence>
<accession>A0AAN9IM15</accession>
<dbReference type="SMART" id="SM00717">
    <property type="entry name" value="SANT"/>
    <property type="match status" value="1"/>
</dbReference>
<keyword evidence="12" id="KW-0472">Membrane</keyword>
<feature type="domain" description="SANT" evidence="16">
    <location>
        <begin position="74"/>
        <end position="125"/>
    </location>
</feature>
<keyword evidence="7" id="KW-0812">Transmembrane</keyword>
<dbReference type="PROSITE" id="PS50090">
    <property type="entry name" value="MYB_LIKE"/>
    <property type="match status" value="1"/>
</dbReference>
<protein>
    <submittedName>
        <fullName evidence="18">Uncharacterized protein</fullName>
    </submittedName>
</protein>
<dbReference type="PROSITE" id="PS51293">
    <property type="entry name" value="SANT"/>
    <property type="match status" value="1"/>
</dbReference>
<dbReference type="Proteomes" id="UP001372338">
    <property type="component" value="Unassembled WGS sequence"/>
</dbReference>
<keyword evidence="19" id="KW-1185">Reference proteome</keyword>
<dbReference type="CDD" id="cd00167">
    <property type="entry name" value="SANT"/>
    <property type="match status" value="1"/>
</dbReference>
<dbReference type="GO" id="GO:0003677">
    <property type="term" value="F:DNA binding"/>
    <property type="evidence" value="ECO:0007669"/>
    <property type="project" value="UniProtKB-KW"/>
</dbReference>
<dbReference type="InterPro" id="IPR017884">
    <property type="entry name" value="SANT_dom"/>
</dbReference>
<organism evidence="18 19">
    <name type="scientific">Crotalaria pallida</name>
    <name type="common">Smooth rattlebox</name>
    <name type="synonym">Crotalaria striata</name>
    <dbReference type="NCBI Taxonomy" id="3830"/>
    <lineage>
        <taxon>Eukaryota</taxon>
        <taxon>Viridiplantae</taxon>
        <taxon>Streptophyta</taxon>
        <taxon>Embryophyta</taxon>
        <taxon>Tracheophyta</taxon>
        <taxon>Spermatophyta</taxon>
        <taxon>Magnoliopsida</taxon>
        <taxon>eudicotyledons</taxon>
        <taxon>Gunneridae</taxon>
        <taxon>Pentapetalae</taxon>
        <taxon>rosids</taxon>
        <taxon>fabids</taxon>
        <taxon>Fabales</taxon>
        <taxon>Fabaceae</taxon>
        <taxon>Papilionoideae</taxon>
        <taxon>50 kb inversion clade</taxon>
        <taxon>genistoids sensu lato</taxon>
        <taxon>core genistoids</taxon>
        <taxon>Crotalarieae</taxon>
        <taxon>Crotalaria</taxon>
    </lineage>
</organism>
<dbReference type="AlphaFoldDB" id="A0AAN9IM15"/>
<comment type="similarity">
    <text evidence="3">Belongs to the RETICULATA family.</text>
</comment>
<keyword evidence="9" id="KW-1133">Transmembrane helix</keyword>
<keyword evidence="5" id="KW-0150">Chloroplast</keyword>
<dbReference type="PANTHER" id="PTHR12802">
    <property type="entry name" value="SWI/SNF COMPLEX-RELATED"/>
    <property type="match status" value="1"/>
</dbReference>
<dbReference type="Pfam" id="PF11891">
    <property type="entry name" value="RETICULATA-like"/>
    <property type="match status" value="1"/>
</dbReference>
<keyword evidence="10" id="KW-0805">Transcription regulation</keyword>
<reference evidence="18 19" key="1">
    <citation type="submission" date="2024-01" db="EMBL/GenBank/DDBJ databases">
        <title>The genomes of 5 underutilized Papilionoideae crops provide insights into root nodulation and disease resistanc.</title>
        <authorList>
            <person name="Yuan L."/>
        </authorList>
    </citation>
    <scope>NUCLEOTIDE SEQUENCE [LARGE SCALE GENOMIC DNA]</scope>
    <source>
        <strain evidence="18">ZHUSHIDOU_FW_LH</strain>
        <tissue evidence="18">Leaf</tissue>
    </source>
</reference>
<dbReference type="EMBL" id="JAYWIO010000002">
    <property type="protein sequence ID" value="KAK7282509.1"/>
    <property type="molecule type" value="Genomic_DNA"/>
</dbReference>
<keyword evidence="13" id="KW-0804">Transcription</keyword>
<evidence type="ECO:0000256" key="2">
    <source>
        <dbReference type="ARBA" id="ARBA00004508"/>
    </source>
</evidence>
<evidence type="ECO:0000256" key="9">
    <source>
        <dbReference type="ARBA" id="ARBA00022989"/>
    </source>
</evidence>
<comment type="subcellular location">
    <subcellularLocation>
        <location evidence="1">Nucleus</location>
    </subcellularLocation>
    <subcellularLocation>
        <location evidence="2">Plastid</location>
        <location evidence="2">Chloroplast membrane</location>
        <topology evidence="2">Multi-pass membrane protein</topology>
    </subcellularLocation>
</comment>
<dbReference type="Pfam" id="PF00249">
    <property type="entry name" value="Myb_DNA-binding"/>
    <property type="match status" value="1"/>
</dbReference>
<dbReference type="InterPro" id="IPR009057">
    <property type="entry name" value="Homeodomain-like_sf"/>
</dbReference>
<keyword evidence="14" id="KW-0539">Nucleus</keyword>
<keyword evidence="4" id="KW-0217">Developmental protein</keyword>
<evidence type="ECO:0000256" key="7">
    <source>
        <dbReference type="ARBA" id="ARBA00022692"/>
    </source>
</evidence>
<dbReference type="InterPro" id="IPR001005">
    <property type="entry name" value="SANT/Myb"/>
</dbReference>
<dbReference type="InterPro" id="IPR021825">
    <property type="entry name" value="RETICULATA-related"/>
</dbReference>
<evidence type="ECO:0000313" key="18">
    <source>
        <dbReference type="EMBL" id="KAK7282509.1"/>
    </source>
</evidence>
<dbReference type="PANTHER" id="PTHR12802:SF44">
    <property type="entry name" value="SWI_SNF COMPLEX SUBUNIT SWI3B"/>
    <property type="match status" value="1"/>
</dbReference>
<name>A0AAN9IM15_CROPI</name>
<evidence type="ECO:0000259" key="16">
    <source>
        <dbReference type="PROSITE" id="PS51293"/>
    </source>
</evidence>
<keyword evidence="8" id="KW-0809">Transit peptide</keyword>
<evidence type="ECO:0000256" key="10">
    <source>
        <dbReference type="ARBA" id="ARBA00023015"/>
    </source>
</evidence>
<feature type="domain" description="Myb-like" evidence="15">
    <location>
        <begin position="71"/>
        <end position="121"/>
    </location>
</feature>
<evidence type="ECO:0000256" key="4">
    <source>
        <dbReference type="ARBA" id="ARBA00022473"/>
    </source>
</evidence>
<evidence type="ECO:0000259" key="17">
    <source>
        <dbReference type="PROSITE" id="PS51294"/>
    </source>
</evidence>
<evidence type="ECO:0000256" key="12">
    <source>
        <dbReference type="ARBA" id="ARBA00023136"/>
    </source>
</evidence>
<proteinExistence type="inferred from homology"/>
<comment type="caution">
    <text evidence="18">The sequence shown here is derived from an EMBL/GenBank/DDBJ whole genome shotgun (WGS) entry which is preliminary data.</text>
</comment>
<feature type="domain" description="HTH myb-type" evidence="17">
    <location>
        <begin position="76"/>
        <end position="120"/>
    </location>
</feature>
<evidence type="ECO:0000256" key="1">
    <source>
        <dbReference type="ARBA" id="ARBA00004123"/>
    </source>
</evidence>
<dbReference type="SUPFAM" id="SSF46689">
    <property type="entry name" value="Homeodomain-like"/>
    <property type="match status" value="1"/>
</dbReference>